<keyword evidence="1" id="KW-1133">Transmembrane helix</keyword>
<evidence type="ECO:0000313" key="3">
    <source>
        <dbReference type="Proteomes" id="UP000000268"/>
    </source>
</evidence>
<gene>
    <name evidence="2" type="ordered locus">AM1_2534</name>
</gene>
<protein>
    <submittedName>
        <fullName evidence="2">Uncharacterized protein</fullName>
    </submittedName>
</protein>
<keyword evidence="1" id="KW-0812">Transmembrane</keyword>
<name>B0C5G6_ACAM1</name>
<sequence>MTTVFAFRWQRWRYLFLIQPLAVLVTFFFWSPVRPFVSFYFSLHPDMTLPEVRAAVTQTYAGTSFRLPSEENWRPNQEEKKVGISKKLYLVDPHNVLLDCDAIFISFNPEGKLVTARYSSFPFPDIRVPQEL</sequence>
<dbReference type="HOGENOM" id="CLU_1912459_0_0_3"/>
<keyword evidence="3" id="KW-1185">Reference proteome</keyword>
<dbReference type="KEGG" id="amr:AM1_2534"/>
<dbReference type="AlphaFoldDB" id="B0C5G6"/>
<dbReference type="STRING" id="329726.AM1_2534"/>
<organism evidence="2 3">
    <name type="scientific">Acaryochloris marina (strain MBIC 11017)</name>
    <dbReference type="NCBI Taxonomy" id="329726"/>
    <lineage>
        <taxon>Bacteria</taxon>
        <taxon>Bacillati</taxon>
        <taxon>Cyanobacteriota</taxon>
        <taxon>Cyanophyceae</taxon>
        <taxon>Acaryochloridales</taxon>
        <taxon>Acaryochloridaceae</taxon>
        <taxon>Acaryochloris</taxon>
    </lineage>
</organism>
<feature type="transmembrane region" description="Helical" evidence="1">
    <location>
        <begin position="12"/>
        <end position="30"/>
    </location>
</feature>
<reference evidence="2 3" key="1">
    <citation type="journal article" date="2008" name="Proc. Natl. Acad. Sci. U.S.A.">
        <title>Niche adaptation and genome expansion in the chlorophyll d-producing cyanobacterium Acaryochloris marina.</title>
        <authorList>
            <person name="Swingley W.D."/>
            <person name="Chen M."/>
            <person name="Cheung P.C."/>
            <person name="Conrad A.L."/>
            <person name="Dejesa L.C."/>
            <person name="Hao J."/>
            <person name="Honchak B.M."/>
            <person name="Karbach L.E."/>
            <person name="Kurdoglu A."/>
            <person name="Lahiri S."/>
            <person name="Mastrian S.D."/>
            <person name="Miyashita H."/>
            <person name="Page L."/>
            <person name="Ramakrishna P."/>
            <person name="Satoh S."/>
            <person name="Sattley W.M."/>
            <person name="Shimada Y."/>
            <person name="Taylor H.L."/>
            <person name="Tomo T."/>
            <person name="Tsuchiya T."/>
            <person name="Wang Z.T."/>
            <person name="Raymond J."/>
            <person name="Mimuro M."/>
            <person name="Blankenship R.E."/>
            <person name="Touchman J.W."/>
        </authorList>
    </citation>
    <scope>NUCLEOTIDE SEQUENCE [LARGE SCALE GENOMIC DNA]</scope>
    <source>
        <strain evidence="3">MBIC 11017</strain>
    </source>
</reference>
<dbReference type="Proteomes" id="UP000000268">
    <property type="component" value="Chromosome"/>
</dbReference>
<dbReference type="EMBL" id="CP000828">
    <property type="protein sequence ID" value="ABW27542.1"/>
    <property type="molecule type" value="Genomic_DNA"/>
</dbReference>
<evidence type="ECO:0000256" key="1">
    <source>
        <dbReference type="SAM" id="Phobius"/>
    </source>
</evidence>
<accession>B0C5G6</accession>
<proteinExistence type="predicted"/>
<keyword evidence="1" id="KW-0472">Membrane</keyword>
<dbReference type="RefSeq" id="WP_012163001.1">
    <property type="nucleotide sequence ID" value="NC_009925.1"/>
</dbReference>
<evidence type="ECO:0000313" key="2">
    <source>
        <dbReference type="EMBL" id="ABW27542.1"/>
    </source>
</evidence>